<organism evidence="3 4">
    <name type="scientific">Halorientalis brevis</name>
    <dbReference type="NCBI Taxonomy" id="1126241"/>
    <lineage>
        <taxon>Archaea</taxon>
        <taxon>Methanobacteriati</taxon>
        <taxon>Methanobacteriota</taxon>
        <taxon>Stenosarchaea group</taxon>
        <taxon>Halobacteria</taxon>
        <taxon>Halobacteriales</taxon>
        <taxon>Haloarculaceae</taxon>
        <taxon>Halorientalis</taxon>
    </lineage>
</organism>
<evidence type="ECO:0000313" key="3">
    <source>
        <dbReference type="EMBL" id="MFD1587229.1"/>
    </source>
</evidence>
<dbReference type="RefSeq" id="WP_379814210.1">
    <property type="nucleotide sequence ID" value="NZ_JBHUDJ010000003.1"/>
</dbReference>
<accession>A0ABD6CB52</accession>
<feature type="compositionally biased region" description="Acidic residues" evidence="1">
    <location>
        <begin position="199"/>
        <end position="227"/>
    </location>
</feature>
<dbReference type="EMBL" id="JBHUDJ010000003">
    <property type="protein sequence ID" value="MFD1587229.1"/>
    <property type="molecule type" value="Genomic_DNA"/>
</dbReference>
<feature type="compositionally biased region" description="Acidic residues" evidence="1">
    <location>
        <begin position="462"/>
        <end position="493"/>
    </location>
</feature>
<feature type="compositionally biased region" description="Polar residues" evidence="1">
    <location>
        <begin position="317"/>
        <end position="327"/>
    </location>
</feature>
<dbReference type="Gene3D" id="6.10.250.3110">
    <property type="match status" value="1"/>
</dbReference>
<feature type="compositionally biased region" description="Low complexity" evidence="1">
    <location>
        <begin position="449"/>
        <end position="461"/>
    </location>
</feature>
<feature type="compositionally biased region" description="Low complexity" evidence="1">
    <location>
        <begin position="407"/>
        <end position="435"/>
    </location>
</feature>
<keyword evidence="4" id="KW-1185">Reference proteome</keyword>
<gene>
    <name evidence="3" type="ORF">ACFR9U_09555</name>
</gene>
<dbReference type="AlphaFoldDB" id="A0ABD6CB52"/>
<reference evidence="3 4" key="1">
    <citation type="journal article" date="2019" name="Int. J. Syst. Evol. Microbiol.">
        <title>The Global Catalogue of Microorganisms (GCM) 10K type strain sequencing project: providing services to taxonomists for standard genome sequencing and annotation.</title>
        <authorList>
            <consortium name="The Broad Institute Genomics Platform"/>
            <consortium name="The Broad Institute Genome Sequencing Center for Infectious Disease"/>
            <person name="Wu L."/>
            <person name="Ma J."/>
        </authorList>
    </citation>
    <scope>NUCLEOTIDE SEQUENCE [LARGE SCALE GENOMIC DNA]</scope>
    <source>
        <strain evidence="3 4">CGMCC 1.12125</strain>
    </source>
</reference>
<dbReference type="Pfam" id="PF24371">
    <property type="entry name" value="DUF7527"/>
    <property type="match status" value="1"/>
</dbReference>
<dbReference type="InterPro" id="IPR055949">
    <property type="entry name" value="DUF7527"/>
</dbReference>
<evidence type="ECO:0000259" key="2">
    <source>
        <dbReference type="Pfam" id="PF24371"/>
    </source>
</evidence>
<feature type="compositionally biased region" description="Low complexity" evidence="1">
    <location>
        <begin position="269"/>
        <end position="284"/>
    </location>
</feature>
<name>A0ABD6CB52_9EURY</name>
<evidence type="ECO:0000256" key="1">
    <source>
        <dbReference type="SAM" id="MobiDB-lite"/>
    </source>
</evidence>
<comment type="caution">
    <text evidence="3">The sequence shown here is derived from an EMBL/GenBank/DDBJ whole genome shotgun (WGS) entry which is preliminary data.</text>
</comment>
<feature type="compositionally biased region" description="Low complexity" evidence="1">
    <location>
        <begin position="242"/>
        <end position="258"/>
    </location>
</feature>
<protein>
    <recommendedName>
        <fullName evidence="2">DUF7527 domain-containing protein</fullName>
    </recommendedName>
</protein>
<sequence>MTTRTVEQVGNWESRSFSGGYRGLQELSDERFSGIVTAGPTRLCMTKGKVVGVLEGDIEDFEDASGTVHEAPSPALPLLAVMQERSDEVRAQYYTEETPVSEVDQTLTDGNFTGYVELSENVLSGDYYIVYHQGRSMNVAWVGESQQLLIEDEAFERTQGEVGIYKVRPADIDVIEIPEPATPPSDDTGPIETATTDAETSDAADSSDEAAAEPTEEPDTETVDSDESSSTPGAAAGDSHAAESSAAPSGDGADGATANRAHQEATREQSQPASSTPSSASQSPDSERTASQGRDPQPQERERGQRPQQGHSHREPQPSQNGGQTSGPAEASPSGNGGDTRQRDAASAPTPTEAVGGLETRSIPSLDPGRTKTASDDGSSSPTPDPQPDRPAPGGRPAEASHQRGAQQPTRSSRQQPQDSAPQQPAGPSPATQPSEGSQQTGRQRDQHAGSADAATASSDQGDLEAELQEREDEIERLEAELESVEGERDDLEAQLDEVKAERDELQDRVEQLERRVSELRSDDGGESIADRRRMSPGEVIDGTNLFVRYQSKGDATLESAYRGNAEPTAVNDNLDIQHHTQFDAEDVAVNGEPFTEFLHGTLQYKFVEWTTRVLPYEIRDTGHEGGLSDLYQALPEIDRAELNGTISVVYEEEGQEQRSQETFDVVLRDRMGNPLVVANMNESRQPASQSMMESLITASNRVGESKESLAGSFLVTSSFFDPEAMEAAKDATGSGLLSRDKRESFVKLSRKEGFHLCLVQYLDGQFELSVPEL</sequence>
<feature type="domain" description="DUF7527" evidence="2">
    <location>
        <begin position="535"/>
        <end position="774"/>
    </location>
</feature>
<proteinExistence type="predicted"/>
<evidence type="ECO:0000313" key="4">
    <source>
        <dbReference type="Proteomes" id="UP001597119"/>
    </source>
</evidence>
<feature type="region of interest" description="Disordered" evidence="1">
    <location>
        <begin position="177"/>
        <end position="493"/>
    </location>
</feature>
<dbReference type="Proteomes" id="UP001597119">
    <property type="component" value="Unassembled WGS sequence"/>
</dbReference>